<keyword evidence="7" id="KW-0675">Receptor</keyword>
<keyword evidence="2" id="KW-1003">Cell membrane</keyword>
<proteinExistence type="inferred from homology"/>
<evidence type="ECO:0000256" key="6">
    <source>
        <dbReference type="ARBA" id="ARBA00023136"/>
    </source>
</evidence>
<dbReference type="GO" id="GO:0005886">
    <property type="term" value="C:plasma membrane"/>
    <property type="evidence" value="ECO:0007669"/>
    <property type="project" value="UniProtKB-SubCell"/>
</dbReference>
<dbReference type="PRINTS" id="PR02108">
    <property type="entry name" value="MRGPCRFAMILY"/>
</dbReference>
<dbReference type="InterPro" id="IPR026234">
    <property type="entry name" value="MRGPCRFAMILY"/>
</dbReference>
<evidence type="ECO:0000256" key="10">
    <source>
        <dbReference type="SAM" id="MobiDB-lite"/>
    </source>
</evidence>
<evidence type="ECO:0000256" key="11">
    <source>
        <dbReference type="SAM" id="Phobius"/>
    </source>
</evidence>
<dbReference type="Pfam" id="PF00001">
    <property type="entry name" value="7tm_1"/>
    <property type="match status" value="1"/>
</dbReference>
<dbReference type="PANTHER" id="PTHR11334:SF29">
    <property type="entry name" value="MAS-RELATED G-PROTEIN COUPLED RECEPTOR MEMBER X2"/>
    <property type="match status" value="1"/>
</dbReference>
<sequence length="311" mass="33773">MDQYCEAVNRSGNDTTGMSPGARMTGQVLLRSITVVVALCGLVGNGAVIWLIRASVRKNPFSAYNLSLAAADLMHLCSQIVFCARQILKPFLHRCFHLPGILMVLRFSSYFTGLGVMTAISLQRCLSVLFPIWYRCHCPRHLSAGVSALLWLLTFLMNILRGHACGQLSSPTTRFCPALVAITDAWVVILFVTMGTSSLLLLRQVRDSPRLHLPRRLYLVVLLTALVFFLCGVPLSVIRFLIWKVESQALNDVSVLLSCVNSTANPAVYFFIGGLRGRPPKAPLAGVSGGPQGKRQSPGEAPAPPNGEGAP</sequence>
<evidence type="ECO:0000256" key="9">
    <source>
        <dbReference type="ARBA" id="ARBA00061394"/>
    </source>
</evidence>
<keyword evidence="6 11" id="KW-0472">Membrane</keyword>
<name>A0A485N8J8_LYNPA</name>
<dbReference type="InterPro" id="IPR000276">
    <property type="entry name" value="GPCR_Rhodpsn"/>
</dbReference>
<evidence type="ECO:0000256" key="2">
    <source>
        <dbReference type="ARBA" id="ARBA00022475"/>
    </source>
</evidence>
<accession>A0A485N8J8</accession>
<keyword evidence="4 11" id="KW-1133">Transmembrane helix</keyword>
<evidence type="ECO:0000256" key="1">
    <source>
        <dbReference type="ARBA" id="ARBA00004651"/>
    </source>
</evidence>
<dbReference type="CDD" id="cd14973">
    <property type="entry name" value="7tmA_Mrgpr"/>
    <property type="match status" value="1"/>
</dbReference>
<dbReference type="FunFam" id="1.20.1070.10:FF:000193">
    <property type="entry name" value="Mas-related G-protein coupled receptor member E"/>
    <property type="match status" value="1"/>
</dbReference>
<feature type="transmembrane region" description="Helical" evidence="11">
    <location>
        <begin position="180"/>
        <end position="205"/>
    </location>
</feature>
<dbReference type="PROSITE" id="PS50262">
    <property type="entry name" value="G_PROTEIN_RECEP_F1_2"/>
    <property type="match status" value="1"/>
</dbReference>
<feature type="transmembrane region" description="Helical" evidence="11">
    <location>
        <begin position="254"/>
        <end position="272"/>
    </location>
</feature>
<comment type="similarity">
    <text evidence="9">Belongs to the G-protein coupled receptor 1 family. Mas subfamily.</text>
</comment>
<evidence type="ECO:0000313" key="13">
    <source>
        <dbReference type="EMBL" id="VFV28258.1"/>
    </source>
</evidence>
<dbReference type="PRINTS" id="PR00237">
    <property type="entry name" value="GPCRRHODOPSN"/>
</dbReference>
<feature type="transmembrane region" description="Helical" evidence="11">
    <location>
        <begin position="28"/>
        <end position="52"/>
    </location>
</feature>
<reference evidence="13 14" key="1">
    <citation type="submission" date="2019-01" db="EMBL/GenBank/DDBJ databases">
        <authorList>
            <person name="Alioto T."/>
            <person name="Alioto T."/>
        </authorList>
    </citation>
    <scope>NUCLEOTIDE SEQUENCE [LARGE SCALE GENOMIC DNA]</scope>
</reference>
<dbReference type="AlphaFoldDB" id="A0A485N8J8"/>
<evidence type="ECO:0000256" key="3">
    <source>
        <dbReference type="ARBA" id="ARBA00022692"/>
    </source>
</evidence>
<feature type="transmembrane region" description="Helical" evidence="11">
    <location>
        <begin position="107"/>
        <end position="130"/>
    </location>
</feature>
<organism evidence="13 14">
    <name type="scientific">Lynx pardinus</name>
    <name type="common">Iberian lynx</name>
    <name type="synonym">Felis pardina</name>
    <dbReference type="NCBI Taxonomy" id="191816"/>
    <lineage>
        <taxon>Eukaryota</taxon>
        <taxon>Metazoa</taxon>
        <taxon>Chordata</taxon>
        <taxon>Craniata</taxon>
        <taxon>Vertebrata</taxon>
        <taxon>Euteleostomi</taxon>
        <taxon>Mammalia</taxon>
        <taxon>Eutheria</taxon>
        <taxon>Laurasiatheria</taxon>
        <taxon>Carnivora</taxon>
        <taxon>Feliformia</taxon>
        <taxon>Felidae</taxon>
        <taxon>Felinae</taxon>
        <taxon>Lynx</taxon>
    </lineage>
</organism>
<dbReference type="InterPro" id="IPR017452">
    <property type="entry name" value="GPCR_Rhodpsn_7TM"/>
</dbReference>
<comment type="subcellular location">
    <subcellularLocation>
        <location evidence="1">Cell membrane</location>
        <topology evidence="1">Multi-pass membrane protein</topology>
    </subcellularLocation>
</comment>
<evidence type="ECO:0000256" key="8">
    <source>
        <dbReference type="ARBA" id="ARBA00023224"/>
    </source>
</evidence>
<keyword evidence="5" id="KW-0297">G-protein coupled receptor</keyword>
<keyword evidence="3 11" id="KW-0812">Transmembrane</keyword>
<dbReference type="PANTHER" id="PTHR11334">
    <property type="entry name" value="MAS-RELATED G-PROTEIN COUPLED RECEPTOR"/>
    <property type="match status" value="1"/>
</dbReference>
<gene>
    <name evidence="13" type="ORF">LYPA_23C007346</name>
</gene>
<evidence type="ECO:0000259" key="12">
    <source>
        <dbReference type="PROSITE" id="PS50262"/>
    </source>
</evidence>
<keyword evidence="8" id="KW-0807">Transducer</keyword>
<feature type="region of interest" description="Disordered" evidence="10">
    <location>
        <begin position="282"/>
        <end position="311"/>
    </location>
</feature>
<feature type="transmembrane region" description="Helical" evidence="11">
    <location>
        <begin position="142"/>
        <end position="160"/>
    </location>
</feature>
<keyword evidence="14" id="KW-1185">Reference proteome</keyword>
<protein>
    <submittedName>
        <fullName evidence="13">Mas-related g-protein coupled</fullName>
    </submittedName>
</protein>
<dbReference type="SUPFAM" id="SSF81321">
    <property type="entry name" value="Family A G protein-coupled receptor-like"/>
    <property type="match status" value="1"/>
</dbReference>
<evidence type="ECO:0000313" key="14">
    <source>
        <dbReference type="Proteomes" id="UP000386466"/>
    </source>
</evidence>
<evidence type="ECO:0000256" key="4">
    <source>
        <dbReference type="ARBA" id="ARBA00022989"/>
    </source>
</evidence>
<dbReference type="Proteomes" id="UP000386466">
    <property type="component" value="Unassembled WGS sequence"/>
</dbReference>
<evidence type="ECO:0000256" key="7">
    <source>
        <dbReference type="ARBA" id="ARBA00023170"/>
    </source>
</evidence>
<feature type="domain" description="G-protein coupled receptors family 1 profile" evidence="12">
    <location>
        <begin position="44"/>
        <end position="269"/>
    </location>
</feature>
<evidence type="ECO:0000256" key="5">
    <source>
        <dbReference type="ARBA" id="ARBA00023040"/>
    </source>
</evidence>
<dbReference type="EMBL" id="CAAGRJ010011028">
    <property type="protein sequence ID" value="VFV28258.1"/>
    <property type="molecule type" value="Genomic_DNA"/>
</dbReference>
<dbReference type="GO" id="GO:0004930">
    <property type="term" value="F:G protein-coupled receptor activity"/>
    <property type="evidence" value="ECO:0007669"/>
    <property type="project" value="UniProtKB-KW"/>
</dbReference>
<dbReference type="Gene3D" id="1.20.1070.10">
    <property type="entry name" value="Rhodopsin 7-helix transmembrane proteins"/>
    <property type="match status" value="1"/>
</dbReference>
<feature type="transmembrane region" description="Helical" evidence="11">
    <location>
        <begin position="217"/>
        <end position="242"/>
    </location>
</feature>